<sequence length="58" mass="6936">MQTRTWSCEVVQQRHGAGRTLCLRYSHLQKGYQCYSSNLRYYIVSADVSFYETRHLFP</sequence>
<evidence type="ECO:0000313" key="1">
    <source>
        <dbReference type="EMBL" id="AES88270.1"/>
    </source>
</evidence>
<organism evidence="1 3">
    <name type="scientific">Medicago truncatula</name>
    <name type="common">Barrel medic</name>
    <name type="synonym">Medicago tribuloides</name>
    <dbReference type="NCBI Taxonomy" id="3880"/>
    <lineage>
        <taxon>Eukaryota</taxon>
        <taxon>Viridiplantae</taxon>
        <taxon>Streptophyta</taxon>
        <taxon>Embryophyta</taxon>
        <taxon>Tracheophyta</taxon>
        <taxon>Spermatophyta</taxon>
        <taxon>Magnoliopsida</taxon>
        <taxon>eudicotyledons</taxon>
        <taxon>Gunneridae</taxon>
        <taxon>Pentapetalae</taxon>
        <taxon>rosids</taxon>
        <taxon>fabids</taxon>
        <taxon>Fabales</taxon>
        <taxon>Fabaceae</taxon>
        <taxon>Papilionoideae</taxon>
        <taxon>50 kb inversion clade</taxon>
        <taxon>NPAAA clade</taxon>
        <taxon>Hologalegina</taxon>
        <taxon>IRL clade</taxon>
        <taxon>Trifolieae</taxon>
        <taxon>Medicago</taxon>
    </lineage>
</organism>
<keyword evidence="3" id="KW-1185">Reference proteome</keyword>
<accession>G7JSY4</accession>
<protein>
    <submittedName>
        <fullName evidence="1 2">Uncharacterized protein</fullName>
    </submittedName>
</protein>
<gene>
    <name evidence="1" type="ordered locus">MTR_4g051540</name>
</gene>
<proteinExistence type="predicted"/>
<dbReference type="Proteomes" id="UP000002051">
    <property type="component" value="Chromosome 4"/>
</dbReference>
<evidence type="ECO:0000313" key="3">
    <source>
        <dbReference type="Proteomes" id="UP000002051"/>
    </source>
</evidence>
<reference evidence="1 3" key="2">
    <citation type="journal article" date="2014" name="BMC Genomics">
        <title>An improved genome release (version Mt4.0) for the model legume Medicago truncatula.</title>
        <authorList>
            <person name="Tang H."/>
            <person name="Krishnakumar V."/>
            <person name="Bidwell S."/>
            <person name="Rosen B."/>
            <person name="Chan A."/>
            <person name="Zhou S."/>
            <person name="Gentzbittel L."/>
            <person name="Childs K.L."/>
            <person name="Yandell M."/>
            <person name="Gundlach H."/>
            <person name="Mayer K.F."/>
            <person name="Schwartz D.C."/>
            <person name="Town C.D."/>
        </authorList>
    </citation>
    <scope>GENOME REANNOTATION</scope>
    <source>
        <strain evidence="2 3">cv. Jemalong A17</strain>
    </source>
</reference>
<evidence type="ECO:0000313" key="2">
    <source>
        <dbReference type="EnsemblPlants" id="AES88270"/>
    </source>
</evidence>
<dbReference type="EMBL" id="CM001220">
    <property type="protein sequence ID" value="AES88270.1"/>
    <property type="molecule type" value="Genomic_DNA"/>
</dbReference>
<dbReference type="AlphaFoldDB" id="G7JSY4"/>
<reference evidence="1 3" key="1">
    <citation type="journal article" date="2011" name="Nature">
        <title>The Medicago genome provides insight into the evolution of rhizobial symbioses.</title>
        <authorList>
            <person name="Young N.D."/>
            <person name="Debelle F."/>
            <person name="Oldroyd G.E."/>
            <person name="Geurts R."/>
            <person name="Cannon S.B."/>
            <person name="Udvardi M.K."/>
            <person name="Benedito V.A."/>
            <person name="Mayer K.F."/>
            <person name="Gouzy J."/>
            <person name="Schoof H."/>
            <person name="Van de Peer Y."/>
            <person name="Proost S."/>
            <person name="Cook D.R."/>
            <person name="Meyers B.C."/>
            <person name="Spannagl M."/>
            <person name="Cheung F."/>
            <person name="De Mita S."/>
            <person name="Krishnakumar V."/>
            <person name="Gundlach H."/>
            <person name="Zhou S."/>
            <person name="Mudge J."/>
            <person name="Bharti A.K."/>
            <person name="Murray J.D."/>
            <person name="Naoumkina M.A."/>
            <person name="Rosen B."/>
            <person name="Silverstein K.A."/>
            <person name="Tang H."/>
            <person name="Rombauts S."/>
            <person name="Zhao P.X."/>
            <person name="Zhou P."/>
            <person name="Barbe V."/>
            <person name="Bardou P."/>
            <person name="Bechner M."/>
            <person name="Bellec A."/>
            <person name="Berger A."/>
            <person name="Berges H."/>
            <person name="Bidwell S."/>
            <person name="Bisseling T."/>
            <person name="Choisne N."/>
            <person name="Couloux A."/>
            <person name="Denny R."/>
            <person name="Deshpande S."/>
            <person name="Dai X."/>
            <person name="Doyle J.J."/>
            <person name="Dudez A.M."/>
            <person name="Farmer A.D."/>
            <person name="Fouteau S."/>
            <person name="Franken C."/>
            <person name="Gibelin C."/>
            <person name="Gish J."/>
            <person name="Goldstein S."/>
            <person name="Gonzalez A.J."/>
            <person name="Green P.J."/>
            <person name="Hallab A."/>
            <person name="Hartog M."/>
            <person name="Hua A."/>
            <person name="Humphray S.J."/>
            <person name="Jeong D.H."/>
            <person name="Jing Y."/>
            <person name="Jocker A."/>
            <person name="Kenton S.M."/>
            <person name="Kim D.J."/>
            <person name="Klee K."/>
            <person name="Lai H."/>
            <person name="Lang C."/>
            <person name="Lin S."/>
            <person name="Macmil S.L."/>
            <person name="Magdelenat G."/>
            <person name="Matthews L."/>
            <person name="McCorrison J."/>
            <person name="Monaghan E.L."/>
            <person name="Mun J.H."/>
            <person name="Najar F.Z."/>
            <person name="Nicholson C."/>
            <person name="Noirot C."/>
            <person name="O'Bleness M."/>
            <person name="Paule C.R."/>
            <person name="Poulain J."/>
            <person name="Prion F."/>
            <person name="Qin B."/>
            <person name="Qu C."/>
            <person name="Retzel E.F."/>
            <person name="Riddle C."/>
            <person name="Sallet E."/>
            <person name="Samain S."/>
            <person name="Samson N."/>
            <person name="Sanders I."/>
            <person name="Saurat O."/>
            <person name="Scarpelli C."/>
            <person name="Schiex T."/>
            <person name="Segurens B."/>
            <person name="Severin A.J."/>
            <person name="Sherrier D.J."/>
            <person name="Shi R."/>
            <person name="Sims S."/>
            <person name="Singer S.R."/>
            <person name="Sinharoy S."/>
            <person name="Sterck L."/>
            <person name="Viollet A."/>
            <person name="Wang B.B."/>
            <person name="Wang K."/>
            <person name="Wang M."/>
            <person name="Wang X."/>
            <person name="Warfsmann J."/>
            <person name="Weissenbach J."/>
            <person name="White D.D."/>
            <person name="White J.D."/>
            <person name="Wiley G.B."/>
            <person name="Wincker P."/>
            <person name="Xing Y."/>
            <person name="Yang L."/>
            <person name="Yao Z."/>
            <person name="Ying F."/>
            <person name="Zhai J."/>
            <person name="Zhou L."/>
            <person name="Zuber A."/>
            <person name="Denarie J."/>
            <person name="Dixon R.A."/>
            <person name="May G.D."/>
            <person name="Schwartz D.C."/>
            <person name="Rogers J."/>
            <person name="Quetier F."/>
            <person name="Town C.D."/>
            <person name="Roe B.A."/>
        </authorList>
    </citation>
    <scope>NUCLEOTIDE SEQUENCE [LARGE SCALE GENOMIC DNA]</scope>
    <source>
        <strain evidence="1">A17</strain>
        <strain evidence="2 3">cv. Jemalong A17</strain>
    </source>
</reference>
<dbReference type="HOGENOM" id="CLU_2982070_0_0_1"/>
<dbReference type="EnsemblPlants" id="AES88270">
    <property type="protein sequence ID" value="AES88270"/>
    <property type="gene ID" value="MTR_4g051540"/>
</dbReference>
<name>G7JSY4_MEDTR</name>
<dbReference type="PaxDb" id="3880-AES88270"/>
<reference evidence="2" key="3">
    <citation type="submission" date="2015-04" db="UniProtKB">
        <authorList>
            <consortium name="EnsemblPlants"/>
        </authorList>
    </citation>
    <scope>IDENTIFICATION</scope>
    <source>
        <strain evidence="2">cv. Jemalong A17</strain>
    </source>
</reference>